<feature type="signal peptide" evidence="1">
    <location>
        <begin position="1"/>
        <end position="22"/>
    </location>
</feature>
<proteinExistence type="predicted"/>
<evidence type="ECO:0000313" key="2">
    <source>
        <dbReference type="EMBL" id="RZU42453.1"/>
    </source>
</evidence>
<dbReference type="AlphaFoldDB" id="A0A4Q7YZ18"/>
<evidence type="ECO:0008006" key="4">
    <source>
        <dbReference type="Google" id="ProtNLM"/>
    </source>
</evidence>
<keyword evidence="3" id="KW-1185">Reference proteome</keyword>
<dbReference type="EMBL" id="SHKW01000001">
    <property type="protein sequence ID" value="RZU42453.1"/>
    <property type="molecule type" value="Genomic_DNA"/>
</dbReference>
<gene>
    <name evidence="2" type="ORF">BDD14_4038</name>
</gene>
<dbReference type="RefSeq" id="WP_130420275.1">
    <property type="nucleotide sequence ID" value="NZ_SHKW01000001.1"/>
</dbReference>
<evidence type="ECO:0000313" key="3">
    <source>
        <dbReference type="Proteomes" id="UP000292958"/>
    </source>
</evidence>
<protein>
    <recommendedName>
        <fullName evidence="4">Porin</fullName>
    </recommendedName>
</protein>
<evidence type="ECO:0000256" key="1">
    <source>
        <dbReference type="SAM" id="SignalP"/>
    </source>
</evidence>
<dbReference type="Proteomes" id="UP000292958">
    <property type="component" value="Unassembled WGS sequence"/>
</dbReference>
<feature type="chain" id="PRO_5020770861" description="Porin" evidence="1">
    <location>
        <begin position="23"/>
        <end position="445"/>
    </location>
</feature>
<organism evidence="2 3">
    <name type="scientific">Edaphobacter modestus</name>
    <dbReference type="NCBI Taxonomy" id="388466"/>
    <lineage>
        <taxon>Bacteria</taxon>
        <taxon>Pseudomonadati</taxon>
        <taxon>Acidobacteriota</taxon>
        <taxon>Terriglobia</taxon>
        <taxon>Terriglobales</taxon>
        <taxon>Acidobacteriaceae</taxon>
        <taxon>Edaphobacter</taxon>
    </lineage>
</organism>
<dbReference type="OrthoDB" id="115027at2"/>
<comment type="caution">
    <text evidence="2">The sequence shown here is derived from an EMBL/GenBank/DDBJ whole genome shotgun (WGS) entry which is preliminary data.</text>
</comment>
<sequence>MKIWIPISVFLFVLAGRLSGQAVPTAVPVQTQTPAGTTAPRLSWVDGTVHYSLSASEIVQYGYYGAGNATSSTAFSGVVGYSSLSMVHPTSVLFAGGVVIGQGGQGTSTYQNVALSQSLIKGRWILNISDSFSFLPQSPVTGVAGVPGINNPGTIPIDGPSQGPAGGILTYSGNRLSNMMSGTIERRLTGRTSISGSGSWSVLHFLDKNAGLDTSMVSGQVALNHRIDLRNSVSLSAVYSTFNTNNLLAIYPPGFPANSVTYETKGINLSYSRLWTRSLSTDVSAGPMWIQTSAAPLIPNRLNYYLNAGLGYNRRLANYGLRYMHGVNGGSGVQPGALSDTVTGTAGRTLSQRWAASASLVYTRTTGLLVFSQNAGSVNGATNTEYGTLQVTHGFTRTISGFASYTAQNQSISQGFLTPNAVNGLSHIFGLGISWTPQSTRLGDF</sequence>
<keyword evidence="1" id="KW-0732">Signal</keyword>
<reference evidence="2 3" key="1">
    <citation type="submission" date="2019-02" db="EMBL/GenBank/DDBJ databases">
        <title>Genomic Encyclopedia of Archaeal and Bacterial Type Strains, Phase II (KMG-II): from individual species to whole genera.</title>
        <authorList>
            <person name="Goeker M."/>
        </authorList>
    </citation>
    <scope>NUCLEOTIDE SEQUENCE [LARGE SCALE GENOMIC DNA]</scope>
    <source>
        <strain evidence="2 3">DSM 18101</strain>
    </source>
</reference>
<accession>A0A4Q7YZ18</accession>
<name>A0A4Q7YZ18_9BACT</name>